<name>A0A5S9M2P1_BACIA</name>
<evidence type="ECO:0000313" key="2">
    <source>
        <dbReference type="Proteomes" id="UP000464658"/>
    </source>
</evidence>
<sequence length="75" mass="8929">MEHEKLRIFNDQHETIGAAARSVVHAQGHWHETFHFWLLKKEHNTVYLYFSAKKSRKKDFPSLFDITAAGHLLRR</sequence>
<accession>A0A5S9M2P1</accession>
<organism evidence="1 2">
    <name type="scientific">Bacillus safensis</name>
    <dbReference type="NCBI Taxonomy" id="561879"/>
    <lineage>
        <taxon>Bacteria</taxon>
        <taxon>Bacillati</taxon>
        <taxon>Bacillota</taxon>
        <taxon>Bacilli</taxon>
        <taxon>Bacillales</taxon>
        <taxon>Bacillaceae</taxon>
        <taxon>Bacillus</taxon>
    </lineage>
</organism>
<dbReference type="AlphaFoldDB" id="A0A5S9M2P1"/>
<evidence type="ECO:0000313" key="1">
    <source>
        <dbReference type="EMBL" id="BBP87413.1"/>
    </source>
</evidence>
<gene>
    <name evidence="1" type="ORF">BsIDN1_10310</name>
</gene>
<proteinExistence type="predicted"/>
<protein>
    <submittedName>
        <fullName evidence="1">Uncharacterized protein</fullName>
    </submittedName>
</protein>
<reference evidence="1 2" key="1">
    <citation type="submission" date="2019-12" db="EMBL/GenBank/DDBJ databases">
        <title>Full genome sequence of a Bacillus safensis strain isolated from commercially available natto in Indonesia.</title>
        <authorList>
            <person name="Yoshida M."/>
            <person name="Uomi M."/>
            <person name="Waturangi D."/>
            <person name="Ekaputri J.J."/>
            <person name="Setiamarga D.H.E."/>
        </authorList>
    </citation>
    <scope>NUCLEOTIDE SEQUENCE [LARGE SCALE GENOMIC DNA]</scope>
    <source>
        <strain evidence="1 2">IDN1</strain>
    </source>
</reference>
<dbReference type="EMBL" id="AP021906">
    <property type="protein sequence ID" value="BBP87413.1"/>
    <property type="molecule type" value="Genomic_DNA"/>
</dbReference>
<dbReference type="Gene3D" id="3.90.79.10">
    <property type="entry name" value="Nucleoside Triphosphate Pyrophosphohydrolase"/>
    <property type="match status" value="1"/>
</dbReference>
<dbReference type="Proteomes" id="UP000464658">
    <property type="component" value="Chromosome"/>
</dbReference>